<organism evidence="1">
    <name type="scientific">Siphoviridae sp. ctkyp1</name>
    <dbReference type="NCBI Taxonomy" id="2825646"/>
    <lineage>
        <taxon>Viruses</taxon>
        <taxon>Duplodnaviria</taxon>
        <taxon>Heunggongvirae</taxon>
        <taxon>Uroviricota</taxon>
        <taxon>Caudoviricetes</taxon>
    </lineage>
</organism>
<reference evidence="1" key="1">
    <citation type="journal article" date="2021" name="Proc. Natl. Acad. Sci. U.S.A.">
        <title>A Catalog of Tens of Thousands of Viruses from Human Metagenomes Reveals Hidden Associations with Chronic Diseases.</title>
        <authorList>
            <person name="Tisza M.J."/>
            <person name="Buck C.B."/>
        </authorList>
    </citation>
    <scope>NUCLEOTIDE SEQUENCE</scope>
    <source>
        <strain evidence="1">Ctkyp1</strain>
    </source>
</reference>
<accession>A0A8S5P3N1</accession>
<sequence>MSKTASYDELNVRELDNRRSEPYSQYFNKMSLTEGEKNMRIAFSENMEEAILYILALAAIMIENDEVDKEYLTTQLYERYIDVASEYLPVDSYVKQYANEISKQIVAATFLYGENSSIIGEDTKSEGSKDSKVNPNDYYLSNDRAMFISECEANSILNYKEYSDALESGKKTKTWIDVGDKRERKTHLEVGGTTIPIKELFVVGNSLMLFPKDTSQSPSTNEIVNCRCSARYS</sequence>
<dbReference type="EMBL" id="BK015328">
    <property type="protein sequence ID" value="DAE01610.1"/>
    <property type="molecule type" value="Genomic_DNA"/>
</dbReference>
<name>A0A8S5P3N1_9CAUD</name>
<protein>
    <submittedName>
        <fullName evidence="1">Minor capsid protein</fullName>
    </submittedName>
</protein>
<evidence type="ECO:0000313" key="1">
    <source>
        <dbReference type="EMBL" id="DAE01610.1"/>
    </source>
</evidence>
<proteinExistence type="predicted"/>